<keyword evidence="4" id="KW-0347">Helicase</keyword>
<keyword evidence="5" id="KW-0067">ATP-binding</keyword>
<evidence type="ECO:0000259" key="6">
    <source>
        <dbReference type="PROSITE" id="PS51192"/>
    </source>
</evidence>
<protein>
    <recommendedName>
        <fullName evidence="1">RNA helicase</fullName>
        <ecNumber evidence="1">3.6.4.13</ecNumber>
    </recommendedName>
</protein>
<dbReference type="Pfam" id="PF04408">
    <property type="entry name" value="WHD_HA2"/>
    <property type="match status" value="1"/>
</dbReference>
<feature type="domain" description="Helicase ATP-binding" evidence="6">
    <location>
        <begin position="15"/>
        <end position="158"/>
    </location>
</feature>
<dbReference type="InterPro" id="IPR011709">
    <property type="entry name" value="DEAD-box_helicase_OB_fold"/>
</dbReference>
<evidence type="ECO:0000313" key="9">
    <source>
        <dbReference type="Proteomes" id="UP001497392"/>
    </source>
</evidence>
<organism evidence="8 9">
    <name type="scientific">Coccomyxa viridis</name>
    <dbReference type="NCBI Taxonomy" id="1274662"/>
    <lineage>
        <taxon>Eukaryota</taxon>
        <taxon>Viridiplantae</taxon>
        <taxon>Chlorophyta</taxon>
        <taxon>core chlorophytes</taxon>
        <taxon>Trebouxiophyceae</taxon>
        <taxon>Trebouxiophyceae incertae sedis</taxon>
        <taxon>Coccomyxaceae</taxon>
        <taxon>Coccomyxa</taxon>
    </lineage>
</organism>
<dbReference type="InterPro" id="IPR007502">
    <property type="entry name" value="Helicase-assoc_dom"/>
</dbReference>
<dbReference type="Pfam" id="PF00270">
    <property type="entry name" value="DEAD"/>
    <property type="match status" value="1"/>
</dbReference>
<dbReference type="InterPro" id="IPR048333">
    <property type="entry name" value="HA2_WH"/>
</dbReference>
<dbReference type="Pfam" id="PF07717">
    <property type="entry name" value="OB_NTP_bind"/>
    <property type="match status" value="1"/>
</dbReference>
<dbReference type="InterPro" id="IPR014001">
    <property type="entry name" value="Helicase_ATP-bd"/>
</dbReference>
<dbReference type="Pfam" id="PF00271">
    <property type="entry name" value="Helicase_C"/>
    <property type="match status" value="1"/>
</dbReference>
<dbReference type="Gene3D" id="3.40.50.300">
    <property type="entry name" value="P-loop containing nucleotide triphosphate hydrolases"/>
    <property type="match status" value="3"/>
</dbReference>
<feature type="domain" description="Helicase C-terminal" evidence="7">
    <location>
        <begin position="181"/>
        <end position="365"/>
    </location>
</feature>
<keyword evidence="3" id="KW-0378">Hydrolase</keyword>
<comment type="caution">
    <text evidence="8">The sequence shown here is derived from an EMBL/GenBank/DDBJ whole genome shotgun (WGS) entry which is preliminary data.</text>
</comment>
<evidence type="ECO:0000256" key="2">
    <source>
        <dbReference type="ARBA" id="ARBA00022741"/>
    </source>
</evidence>
<keyword evidence="2" id="KW-0547">Nucleotide-binding</keyword>
<evidence type="ECO:0000256" key="3">
    <source>
        <dbReference type="ARBA" id="ARBA00022801"/>
    </source>
</evidence>
<dbReference type="SMART" id="SM00490">
    <property type="entry name" value="HELICc"/>
    <property type="match status" value="1"/>
</dbReference>
<dbReference type="InterPro" id="IPR011545">
    <property type="entry name" value="DEAD/DEAH_box_helicase_dom"/>
</dbReference>
<dbReference type="SMART" id="SM00382">
    <property type="entry name" value="AAA"/>
    <property type="match status" value="1"/>
</dbReference>
<dbReference type="SUPFAM" id="SSF52540">
    <property type="entry name" value="P-loop containing nucleoside triphosphate hydrolases"/>
    <property type="match status" value="1"/>
</dbReference>
<dbReference type="EC" id="3.6.4.13" evidence="1"/>
<dbReference type="InterPro" id="IPR003593">
    <property type="entry name" value="AAA+_ATPase"/>
</dbReference>
<dbReference type="CDD" id="cd17917">
    <property type="entry name" value="DEXHc_RHA-like"/>
    <property type="match status" value="1"/>
</dbReference>
<dbReference type="InterPro" id="IPR002464">
    <property type="entry name" value="DNA/RNA_helicase_DEAH_CS"/>
</dbReference>
<dbReference type="CDD" id="cd18791">
    <property type="entry name" value="SF2_C_RHA"/>
    <property type="match status" value="1"/>
</dbReference>
<reference evidence="8 9" key="1">
    <citation type="submission" date="2024-06" db="EMBL/GenBank/DDBJ databases">
        <authorList>
            <person name="Kraege A."/>
            <person name="Thomma B."/>
        </authorList>
    </citation>
    <scope>NUCLEOTIDE SEQUENCE [LARGE SCALE GENOMIC DNA]</scope>
</reference>
<evidence type="ECO:0000259" key="7">
    <source>
        <dbReference type="PROSITE" id="PS51194"/>
    </source>
</evidence>
<dbReference type="PROSITE" id="PS00690">
    <property type="entry name" value="DEAH_ATP_HELICASE"/>
    <property type="match status" value="1"/>
</dbReference>
<sequence>MQQGLPIRPFKATILETVAQNEFSIIIGETGSGKTTQVAQAALSVARRVAEEMDTDVGAEVGYSVRFDERTSARTRIVYLTDGTLLREMLDNPELDAYSVIVLDEAHERSLNTDVLFGVLKGLVKSRKKPLKLVLTSATLDAEKFSAYFDGCPVLHIPGRQYSVQVAFSEENHEKDYAAAAVDAALDLHLHQPPGDILIFLTGQAEIDKAVKQLTEEVAAMPEGACPDLLILPLYAAMPLELQTRVFTPPPEGCRRLIVATNIAETSITVDGVVYVVDPGVVKQKSYNPATGMETLAITAISRVQATQRAGRAGRTRNGKCYRLYTQKYFERDMPAETLPEIQRTSMLTAVLFLKSLPLDIDVLAFDYLDHPGRPALEDALRQLYILGAIDVDGHITGMGRRMAALPVEPSVARTLIAAAELHCLPDALTVAAMLSAETIFSGNRGPQQVLRGDEGKGKQSALPDSARAALGQMLKEGLGDHILLLRLYQAWEQQSFSPKWCREMRLDARGMNFAREVRRQLTDLVKRADFLPDKELAVQGKSSKRKRDDSDGGQTTDALRRAVLIGFANRLARRMSQHNGYKTLNEHSTLAQLHPSTAPLASDEYGLTPDYLIYTSLVATARVFLSKVCPMEPEWVQCILPKLWDIDVKRLSGGATTEIAVVQAEQAAHAPEGTVKKGAYVVLPRKNDVSSVDAARARYLARRGSRPLK</sequence>
<proteinExistence type="predicted"/>
<dbReference type="PANTHER" id="PTHR18934">
    <property type="entry name" value="ATP-DEPENDENT RNA HELICASE"/>
    <property type="match status" value="1"/>
</dbReference>
<keyword evidence="9" id="KW-1185">Reference proteome</keyword>
<dbReference type="SMART" id="SM00847">
    <property type="entry name" value="HA2"/>
    <property type="match status" value="1"/>
</dbReference>
<gene>
    <name evidence="8" type="primary">g410</name>
    <name evidence="8" type="ORF">VP750_LOCUS358</name>
</gene>
<dbReference type="PANTHER" id="PTHR18934:SF234">
    <property type="entry name" value="PRE-MRNA-SPLICING FACTOR ATP-DEPENDENT RNA HELICASE DEAH4-RELATED"/>
    <property type="match status" value="1"/>
</dbReference>
<accession>A0ABP1FHM3</accession>
<evidence type="ECO:0000256" key="5">
    <source>
        <dbReference type="ARBA" id="ARBA00022840"/>
    </source>
</evidence>
<dbReference type="Gene3D" id="1.20.120.1080">
    <property type="match status" value="1"/>
</dbReference>
<dbReference type="Proteomes" id="UP001497392">
    <property type="component" value="Unassembled WGS sequence"/>
</dbReference>
<evidence type="ECO:0000256" key="1">
    <source>
        <dbReference type="ARBA" id="ARBA00012552"/>
    </source>
</evidence>
<name>A0ABP1FHM3_9CHLO</name>
<dbReference type="InterPro" id="IPR001650">
    <property type="entry name" value="Helicase_C-like"/>
</dbReference>
<dbReference type="Pfam" id="PF21010">
    <property type="entry name" value="HA2_C"/>
    <property type="match status" value="1"/>
</dbReference>
<dbReference type="SMART" id="SM00487">
    <property type="entry name" value="DEXDc"/>
    <property type="match status" value="1"/>
</dbReference>
<dbReference type="EMBL" id="CAXHTA020000001">
    <property type="protein sequence ID" value="CAL5218699.1"/>
    <property type="molecule type" value="Genomic_DNA"/>
</dbReference>
<dbReference type="PROSITE" id="PS51194">
    <property type="entry name" value="HELICASE_CTER"/>
    <property type="match status" value="1"/>
</dbReference>
<dbReference type="InterPro" id="IPR027417">
    <property type="entry name" value="P-loop_NTPase"/>
</dbReference>
<evidence type="ECO:0000256" key="4">
    <source>
        <dbReference type="ARBA" id="ARBA00022806"/>
    </source>
</evidence>
<evidence type="ECO:0000313" key="8">
    <source>
        <dbReference type="EMBL" id="CAL5218699.1"/>
    </source>
</evidence>
<dbReference type="PROSITE" id="PS51192">
    <property type="entry name" value="HELICASE_ATP_BIND_1"/>
    <property type="match status" value="1"/>
</dbReference>